<dbReference type="RefSeq" id="WP_144279843.1">
    <property type="nucleotide sequence ID" value="NZ_CP041730.1"/>
</dbReference>
<evidence type="ECO:0000256" key="1">
    <source>
        <dbReference type="SAM" id="SignalP"/>
    </source>
</evidence>
<reference evidence="3" key="1">
    <citation type="submission" date="2019-07" db="EMBL/GenBank/DDBJ databases">
        <title>Chitinimonas sp. nov., isolated from Ny-Alesund, arctica soil.</title>
        <authorList>
            <person name="Xu Q."/>
            <person name="Peng F."/>
        </authorList>
    </citation>
    <scope>NUCLEOTIDE SEQUENCE [LARGE SCALE GENOMIC DNA]</scope>
    <source>
        <strain evidence="3">R3-44</strain>
    </source>
</reference>
<dbReference type="SUPFAM" id="SSF53850">
    <property type="entry name" value="Periplasmic binding protein-like II"/>
    <property type="match status" value="1"/>
</dbReference>
<keyword evidence="3" id="KW-1185">Reference proteome</keyword>
<feature type="chain" id="PRO_5021914498" evidence="1">
    <location>
        <begin position="25"/>
        <end position="251"/>
    </location>
</feature>
<name>A0A516SJY2_9NEIS</name>
<accession>A0A516SJY2</accession>
<gene>
    <name evidence="2" type="ORF">FNU76_20020</name>
</gene>
<dbReference type="PANTHER" id="PTHR35936">
    <property type="entry name" value="MEMBRANE-BOUND LYTIC MUREIN TRANSGLYCOSYLASE F"/>
    <property type="match status" value="1"/>
</dbReference>
<dbReference type="PANTHER" id="PTHR35936:SF25">
    <property type="entry name" value="ABC TRANSPORTER SUBSTRATE-BINDING PROTEIN"/>
    <property type="match status" value="1"/>
</dbReference>
<dbReference type="OrthoDB" id="9804723at2"/>
<organism evidence="2 3">
    <name type="scientific">Chitinimonas arctica</name>
    <dbReference type="NCBI Taxonomy" id="2594795"/>
    <lineage>
        <taxon>Bacteria</taxon>
        <taxon>Pseudomonadati</taxon>
        <taxon>Pseudomonadota</taxon>
        <taxon>Betaproteobacteria</taxon>
        <taxon>Neisseriales</taxon>
        <taxon>Chitinibacteraceae</taxon>
        <taxon>Chitinimonas</taxon>
    </lineage>
</organism>
<dbReference type="AlphaFoldDB" id="A0A516SJY2"/>
<evidence type="ECO:0000313" key="2">
    <source>
        <dbReference type="EMBL" id="QDQ28460.1"/>
    </source>
</evidence>
<feature type="signal peptide" evidence="1">
    <location>
        <begin position="1"/>
        <end position="24"/>
    </location>
</feature>
<protein>
    <submittedName>
        <fullName evidence="2">Amino acid ABC transporter substrate-binding protein</fullName>
    </submittedName>
</protein>
<proteinExistence type="predicted"/>
<dbReference type="KEGG" id="cari:FNU76_20020"/>
<keyword evidence="1" id="KW-0732">Signal</keyword>
<sequence length="251" mass="27301">MFRRKFILSLCALGGTFLLGTAQADSKTIVLASLDWPPYTGAKLPDQGASVAVAKAAFKAMGYDLKVEFYPWSRAVQLGKADPGYAGYFPEYDSADVRKDFTLSDPMGTGPLGLAQRIDAPVTWNSIADLANKKVGVVQDYVNTAEFDARVAAKQQRVDVAMDDGKNLLKLGSGRSDLAVVDSNVFTYLMKTDAELKPYVGKLAMNAKVLENKKLYICFKKDAEGQRIAKIFNEGVKKIDVNAIMAKHLGG</sequence>
<dbReference type="EMBL" id="CP041730">
    <property type="protein sequence ID" value="QDQ28460.1"/>
    <property type="molecule type" value="Genomic_DNA"/>
</dbReference>
<evidence type="ECO:0000313" key="3">
    <source>
        <dbReference type="Proteomes" id="UP000317550"/>
    </source>
</evidence>
<dbReference type="Gene3D" id="3.40.190.10">
    <property type="entry name" value="Periplasmic binding protein-like II"/>
    <property type="match status" value="2"/>
</dbReference>
<dbReference type="Proteomes" id="UP000317550">
    <property type="component" value="Chromosome"/>
</dbReference>